<dbReference type="AlphaFoldDB" id="X1QD81"/>
<organism evidence="1">
    <name type="scientific">marine sediment metagenome</name>
    <dbReference type="NCBI Taxonomy" id="412755"/>
    <lineage>
        <taxon>unclassified sequences</taxon>
        <taxon>metagenomes</taxon>
        <taxon>ecological metagenomes</taxon>
    </lineage>
</organism>
<comment type="caution">
    <text evidence="1">The sequence shown here is derived from an EMBL/GenBank/DDBJ whole genome shotgun (WGS) entry which is preliminary data.</text>
</comment>
<gene>
    <name evidence="1" type="ORF">S06H3_46479</name>
</gene>
<proteinExistence type="predicted"/>
<evidence type="ECO:0000313" key="1">
    <source>
        <dbReference type="EMBL" id="GAI41239.1"/>
    </source>
</evidence>
<dbReference type="EMBL" id="BARV01029109">
    <property type="protein sequence ID" value="GAI41239.1"/>
    <property type="molecule type" value="Genomic_DNA"/>
</dbReference>
<sequence>MTCKAGDILHRGNKYPELKAMPYGKIWTLQPKLEWVLEIVEAADKAKIPGFLKNNLVPMIADSLNADKLKLYDEGVWLRQQMPDLERRRNESNL</sequence>
<accession>X1QD81</accession>
<protein>
    <submittedName>
        <fullName evidence="1">Uncharacterized protein</fullName>
    </submittedName>
</protein>
<reference evidence="1" key="1">
    <citation type="journal article" date="2014" name="Front. Microbiol.">
        <title>High frequency of phylogenetically diverse reductive dehalogenase-homologous genes in deep subseafloor sedimentary metagenomes.</title>
        <authorList>
            <person name="Kawai M."/>
            <person name="Futagami T."/>
            <person name="Toyoda A."/>
            <person name="Takaki Y."/>
            <person name="Nishi S."/>
            <person name="Hori S."/>
            <person name="Arai W."/>
            <person name="Tsubouchi T."/>
            <person name="Morono Y."/>
            <person name="Uchiyama I."/>
            <person name="Ito T."/>
            <person name="Fujiyama A."/>
            <person name="Inagaki F."/>
            <person name="Takami H."/>
        </authorList>
    </citation>
    <scope>NUCLEOTIDE SEQUENCE</scope>
    <source>
        <strain evidence="1">Expedition CK06-06</strain>
    </source>
</reference>
<name>X1QD81_9ZZZZ</name>